<reference evidence="2" key="1">
    <citation type="submission" date="2016-10" db="EMBL/GenBank/DDBJ databases">
        <authorList>
            <person name="Geijer C."/>
            <person name="Jareborg N."/>
            <person name="Dainat J."/>
        </authorList>
    </citation>
    <scope>NUCLEOTIDE SEQUENCE [LARGE SCALE GENOMIC DNA]</scope>
    <source>
        <strain evidence="2">PYCC 4715</strain>
    </source>
</reference>
<evidence type="ECO:0000313" key="1">
    <source>
        <dbReference type="EMBL" id="SGZ57919.1"/>
    </source>
</evidence>
<protein>
    <submittedName>
        <fullName evidence="1">CIC11C00000003600</fullName>
    </submittedName>
</protein>
<dbReference type="Pfam" id="PF15789">
    <property type="entry name" value="Hyr1"/>
    <property type="match status" value="3"/>
</dbReference>
<dbReference type="InterPro" id="IPR031573">
    <property type="entry name" value="Cell_wall_rpt"/>
</dbReference>
<dbReference type="EMBL" id="LT635769">
    <property type="protein sequence ID" value="SGZ57919.1"/>
    <property type="molecule type" value="Genomic_DNA"/>
</dbReference>
<name>A0A1L0C2W9_9ASCO</name>
<evidence type="ECO:0000313" key="2">
    <source>
        <dbReference type="Proteomes" id="UP000182259"/>
    </source>
</evidence>
<organism evidence="1 2">
    <name type="scientific">Sungouiella intermedia</name>
    <dbReference type="NCBI Taxonomy" id="45354"/>
    <lineage>
        <taxon>Eukaryota</taxon>
        <taxon>Fungi</taxon>
        <taxon>Dikarya</taxon>
        <taxon>Ascomycota</taxon>
        <taxon>Saccharomycotina</taxon>
        <taxon>Pichiomycetes</taxon>
        <taxon>Metschnikowiaceae</taxon>
        <taxon>Sungouiella</taxon>
    </lineage>
</organism>
<dbReference type="AlphaFoldDB" id="A0A1L0C2W9"/>
<proteinExistence type="predicted"/>
<accession>A0A1L0C2W9</accession>
<sequence length="171" mass="18485">MDLLRPIWYCDCSLFTTTSEFPNLTTYTTTWTTTNSDGSVETDSGIVIVSTDSAGSLFTTTSEFPNNYGSSSSYLPLTTYTTTWTTTNSDGSVETDSGIVIVSMILQVRSSQRLLSSLTTMDILIIPSINHLHTTWTTTNSDGSVETDSGIVIVSTDSAGSLFTRLLNSLI</sequence>
<gene>
    <name evidence="1" type="ORF">SAMEA4029009_CIC11G00000003600</name>
</gene>
<dbReference type="Proteomes" id="UP000182259">
    <property type="component" value="Chromosome VI"/>
</dbReference>